<dbReference type="Pfam" id="PF02518">
    <property type="entry name" value="HATPase_c"/>
    <property type="match status" value="1"/>
</dbReference>
<sequence length="492" mass="54440">MHALSVRAKLMFLYFLVTFTGLLLFGLMSFGVLQYTLLQAKKTHLQGREDRLLSLLNENNARKDPVNLEEELRNYALVTHEGNLFAIHNLDGTPLFPSKGIAPDWPLPKGEDCAHPVFRSAILAPQPAMMMCHIIMLDGRPVRLHIGGSLEEEVDILNKYRNALLLLMPGLLILSSLCGYLLSGHALKPVDRMTRAALGIGIGNLSERLPVPQAKDEIQQLAIAWNQLLARLDAAVSRLSQFSADASHDLRTSITVILATAQLSLHRRRSEDEYREDLDKIVTECRTASTLLDALLALAQSDNFIHEVAFKEIDLCELLVSGCRRVEDLAESSDIMLDWYLPAEPAFIQGDELLLQRLLGILLDNAIRYTPAHGEIRAEVLLVDNAAIVTVRDTGVGMSEDVRQHVFDRFYQADLRERKSKAGSGLGLSIGRWIADAHGADLTVESTQGRGSAFQIRFPIMSEIRPAIIGEAAEGASTIGPRQAPTQRPLAR</sequence>
<dbReference type="SMART" id="SM00388">
    <property type="entry name" value="HisKA"/>
    <property type="match status" value="1"/>
</dbReference>
<dbReference type="SUPFAM" id="SSF158472">
    <property type="entry name" value="HAMP domain-like"/>
    <property type="match status" value="1"/>
</dbReference>
<feature type="domain" description="HAMP" evidence="13">
    <location>
        <begin position="184"/>
        <end position="237"/>
    </location>
</feature>
<dbReference type="CDD" id="cd00082">
    <property type="entry name" value="HisKA"/>
    <property type="match status" value="1"/>
</dbReference>
<dbReference type="EMBL" id="JACHDZ010000001">
    <property type="protein sequence ID" value="MBB5342312.1"/>
    <property type="molecule type" value="Genomic_DNA"/>
</dbReference>
<dbReference type="Proteomes" id="UP000569092">
    <property type="component" value="Unassembled WGS sequence"/>
</dbReference>
<keyword evidence="7 14" id="KW-0418">Kinase</keyword>
<dbReference type="InterPro" id="IPR003594">
    <property type="entry name" value="HATPase_dom"/>
</dbReference>
<keyword evidence="10 11" id="KW-0472">Membrane</keyword>
<keyword evidence="8 11" id="KW-1133">Transmembrane helix</keyword>
<name>A0A7W8J6S8_9BACT</name>
<feature type="domain" description="Histidine kinase" evidence="12">
    <location>
        <begin position="245"/>
        <end position="462"/>
    </location>
</feature>
<keyword evidence="4" id="KW-0597">Phosphoprotein</keyword>
<dbReference type="SMART" id="SM00387">
    <property type="entry name" value="HATPase_c"/>
    <property type="match status" value="1"/>
</dbReference>
<protein>
    <recommendedName>
        <fullName evidence="3">histidine kinase</fullName>
        <ecNumber evidence="3">2.7.13.3</ecNumber>
    </recommendedName>
</protein>
<organism evidence="14 15">
    <name type="scientific">Tunturiibacter lichenicola</name>
    <dbReference type="NCBI Taxonomy" id="2051959"/>
    <lineage>
        <taxon>Bacteria</taxon>
        <taxon>Pseudomonadati</taxon>
        <taxon>Acidobacteriota</taxon>
        <taxon>Terriglobia</taxon>
        <taxon>Terriglobales</taxon>
        <taxon>Acidobacteriaceae</taxon>
        <taxon>Tunturiibacter</taxon>
    </lineage>
</organism>
<dbReference type="SMART" id="SM00304">
    <property type="entry name" value="HAMP"/>
    <property type="match status" value="1"/>
</dbReference>
<evidence type="ECO:0000256" key="10">
    <source>
        <dbReference type="ARBA" id="ARBA00023136"/>
    </source>
</evidence>
<dbReference type="SUPFAM" id="SSF47384">
    <property type="entry name" value="Homodimeric domain of signal transducing histidine kinase"/>
    <property type="match status" value="1"/>
</dbReference>
<evidence type="ECO:0000256" key="7">
    <source>
        <dbReference type="ARBA" id="ARBA00022777"/>
    </source>
</evidence>
<comment type="catalytic activity">
    <reaction evidence="1">
        <text>ATP + protein L-histidine = ADP + protein N-phospho-L-histidine.</text>
        <dbReference type="EC" id="2.7.13.3"/>
    </reaction>
</comment>
<dbReference type="InterPro" id="IPR004358">
    <property type="entry name" value="Sig_transdc_His_kin-like_C"/>
</dbReference>
<dbReference type="InterPro" id="IPR003660">
    <property type="entry name" value="HAMP_dom"/>
</dbReference>
<dbReference type="Gene3D" id="3.30.565.10">
    <property type="entry name" value="Histidine kinase-like ATPase, C-terminal domain"/>
    <property type="match status" value="1"/>
</dbReference>
<evidence type="ECO:0000256" key="9">
    <source>
        <dbReference type="ARBA" id="ARBA00023012"/>
    </source>
</evidence>
<keyword evidence="6 11" id="KW-0812">Transmembrane</keyword>
<dbReference type="GO" id="GO:0000155">
    <property type="term" value="F:phosphorelay sensor kinase activity"/>
    <property type="evidence" value="ECO:0007669"/>
    <property type="project" value="InterPro"/>
</dbReference>
<dbReference type="EC" id="2.7.13.3" evidence="3"/>
<evidence type="ECO:0000256" key="6">
    <source>
        <dbReference type="ARBA" id="ARBA00022692"/>
    </source>
</evidence>
<dbReference type="GO" id="GO:0005886">
    <property type="term" value="C:plasma membrane"/>
    <property type="evidence" value="ECO:0007669"/>
    <property type="project" value="TreeGrafter"/>
</dbReference>
<evidence type="ECO:0000256" key="5">
    <source>
        <dbReference type="ARBA" id="ARBA00022679"/>
    </source>
</evidence>
<dbReference type="InterPro" id="IPR036890">
    <property type="entry name" value="HATPase_C_sf"/>
</dbReference>
<keyword evidence="5" id="KW-0808">Transferase</keyword>
<dbReference type="Pfam" id="PF00512">
    <property type="entry name" value="HisKA"/>
    <property type="match status" value="1"/>
</dbReference>
<evidence type="ECO:0000313" key="15">
    <source>
        <dbReference type="Proteomes" id="UP000569092"/>
    </source>
</evidence>
<feature type="transmembrane region" description="Helical" evidence="11">
    <location>
        <begin position="12"/>
        <end position="38"/>
    </location>
</feature>
<dbReference type="PROSITE" id="PS50885">
    <property type="entry name" value="HAMP"/>
    <property type="match status" value="1"/>
</dbReference>
<dbReference type="InterPro" id="IPR050428">
    <property type="entry name" value="TCS_sensor_his_kinase"/>
</dbReference>
<evidence type="ECO:0000256" key="3">
    <source>
        <dbReference type="ARBA" id="ARBA00012438"/>
    </source>
</evidence>
<dbReference type="InterPro" id="IPR036097">
    <property type="entry name" value="HisK_dim/P_sf"/>
</dbReference>
<reference evidence="14 15" key="1">
    <citation type="submission" date="2020-08" db="EMBL/GenBank/DDBJ databases">
        <title>Genomic Encyclopedia of Type Strains, Phase IV (KMG-V): Genome sequencing to study the core and pangenomes of soil and plant-associated prokaryotes.</title>
        <authorList>
            <person name="Whitman W."/>
        </authorList>
    </citation>
    <scope>NUCLEOTIDE SEQUENCE [LARGE SCALE GENOMIC DNA]</scope>
    <source>
        <strain evidence="14 15">M8US30</strain>
    </source>
</reference>
<dbReference type="InterPro" id="IPR003661">
    <property type="entry name" value="HisK_dim/P_dom"/>
</dbReference>
<comment type="caution">
    <text evidence="14">The sequence shown here is derived from an EMBL/GenBank/DDBJ whole genome shotgun (WGS) entry which is preliminary data.</text>
</comment>
<dbReference type="PANTHER" id="PTHR45436">
    <property type="entry name" value="SENSOR HISTIDINE KINASE YKOH"/>
    <property type="match status" value="1"/>
</dbReference>
<evidence type="ECO:0000259" key="12">
    <source>
        <dbReference type="PROSITE" id="PS50109"/>
    </source>
</evidence>
<evidence type="ECO:0000256" key="11">
    <source>
        <dbReference type="SAM" id="Phobius"/>
    </source>
</evidence>
<dbReference type="SUPFAM" id="SSF55874">
    <property type="entry name" value="ATPase domain of HSP90 chaperone/DNA topoisomerase II/histidine kinase"/>
    <property type="match status" value="1"/>
</dbReference>
<gene>
    <name evidence="14" type="ORF">HDF10_000262</name>
</gene>
<dbReference type="Gene3D" id="6.10.340.10">
    <property type="match status" value="1"/>
</dbReference>
<dbReference type="AlphaFoldDB" id="A0A7W8J6S8"/>
<evidence type="ECO:0000256" key="2">
    <source>
        <dbReference type="ARBA" id="ARBA00004370"/>
    </source>
</evidence>
<dbReference type="PANTHER" id="PTHR45436:SF5">
    <property type="entry name" value="SENSOR HISTIDINE KINASE TRCS"/>
    <property type="match status" value="1"/>
</dbReference>
<dbReference type="CDD" id="cd06225">
    <property type="entry name" value="HAMP"/>
    <property type="match status" value="1"/>
</dbReference>
<proteinExistence type="predicted"/>
<feature type="transmembrane region" description="Helical" evidence="11">
    <location>
        <begin position="163"/>
        <end position="182"/>
    </location>
</feature>
<keyword evidence="9" id="KW-0902">Two-component regulatory system</keyword>
<evidence type="ECO:0000256" key="4">
    <source>
        <dbReference type="ARBA" id="ARBA00022553"/>
    </source>
</evidence>
<evidence type="ECO:0000256" key="8">
    <source>
        <dbReference type="ARBA" id="ARBA00022989"/>
    </source>
</evidence>
<accession>A0A7W8J6S8</accession>
<dbReference type="Pfam" id="PF00672">
    <property type="entry name" value="HAMP"/>
    <property type="match status" value="1"/>
</dbReference>
<dbReference type="PROSITE" id="PS50109">
    <property type="entry name" value="HIS_KIN"/>
    <property type="match status" value="1"/>
</dbReference>
<dbReference type="PRINTS" id="PR00344">
    <property type="entry name" value="BCTRLSENSOR"/>
</dbReference>
<dbReference type="InterPro" id="IPR005467">
    <property type="entry name" value="His_kinase_dom"/>
</dbReference>
<evidence type="ECO:0000256" key="1">
    <source>
        <dbReference type="ARBA" id="ARBA00000085"/>
    </source>
</evidence>
<comment type="subcellular location">
    <subcellularLocation>
        <location evidence="2">Membrane</location>
    </subcellularLocation>
</comment>
<evidence type="ECO:0000259" key="13">
    <source>
        <dbReference type="PROSITE" id="PS50885"/>
    </source>
</evidence>
<dbReference type="Gene3D" id="1.10.287.130">
    <property type="match status" value="1"/>
</dbReference>
<evidence type="ECO:0000313" key="14">
    <source>
        <dbReference type="EMBL" id="MBB5342312.1"/>
    </source>
</evidence>